<dbReference type="Pfam" id="PF00999">
    <property type="entry name" value="Na_H_Exchanger"/>
    <property type="match status" value="1"/>
</dbReference>
<sequence length="798" mass="88227">MANITASGVFGANVPAMICINYDKEMYNVRGIWHGVNPLDYIQPVFMLQVILAFVVPRIVYLLLRPLRQPRFVCYLLGGIILGPSVLGRHKPLMDKIFPHKEAVLLNSVSAIGALFFIFITGVKMNTAMVLETARNAWRVGVSCLLLSLLVTIVFCTILQPFIHIAPATPLILIFTSLLCATFFPATAYALQELNLLNSELGQLAMSASMTNEMFLWLCMVMTVIVMQSSSSEVFAACLATIGFIVLAIGVVRPAAKYIVKRTPEGKPVKEVYVILVTITALLMSLMSELIGGTFVQGALITGLLVPEGPPLGATIVEKSELLIMEFFLPMFYVQVGYHLNVTLITDWKQFASWQLIVVAGVLGKMVGAMVASLFFTISIRNAFLLGLILSIKGVPHILALGNARQNKVIDSQSLDTLALSEMVLTAILTPMVEMLYNRQAIQSLSCSYKKRTKTLQTTRRNEELRVLSCIHNEDNVHSIITLLETSNPTYISPICVYAFHLVDLIGRAAPVLVQESKTKFKRSISNHIAKAFANYTKCSRGPVETHSYTMIAPYKTMHESICGFAEDKLIPLIIVPFHDNQEVKHANAIRNFNKNVLLYAPCTVAILVDRGFHRPLQLVQFSCNIAVLFIGGVDDREALSLAARMSTHPNVSITVLRIITTEDTNQEAPYSESETILDDILMDEFKQMTSSNACVVCKEVEAKDSVELMEVIRSVKNKYDLVMVGRRRGFKSKFEQEMVEWVEHVELGVIGDALTSSDFCGGTMSILVMQQCGDVNVGAGGATQFEVLKDNLSFHQG</sequence>
<evidence type="ECO:0000259" key="13">
    <source>
        <dbReference type="Pfam" id="PF23259"/>
    </source>
</evidence>
<dbReference type="InParanoid" id="A0A7J7CQZ4"/>
<feature type="domain" description="Cation/H(+) antiporter C-terminal" evidence="13">
    <location>
        <begin position="624"/>
        <end position="773"/>
    </location>
</feature>
<dbReference type="Pfam" id="PF23256">
    <property type="entry name" value="CHX17_2nd"/>
    <property type="match status" value="1"/>
</dbReference>
<feature type="transmembrane region" description="Helical" evidence="10">
    <location>
        <begin position="322"/>
        <end position="344"/>
    </location>
</feature>
<feature type="transmembrane region" description="Helical" evidence="10">
    <location>
        <begin position="234"/>
        <end position="252"/>
    </location>
</feature>
<dbReference type="GO" id="GO:0015297">
    <property type="term" value="F:antiporter activity"/>
    <property type="evidence" value="ECO:0007669"/>
    <property type="project" value="InterPro"/>
</dbReference>
<keyword evidence="5" id="KW-0630">Potassium</keyword>
<evidence type="ECO:0000256" key="5">
    <source>
        <dbReference type="ARBA" id="ARBA00022958"/>
    </source>
</evidence>
<reference evidence="14 15" key="1">
    <citation type="journal article" date="2020" name="Nat. Commun.">
        <title>Genome of Tripterygium wilfordii and identification of cytochrome P450 involved in triptolide biosynthesis.</title>
        <authorList>
            <person name="Tu L."/>
            <person name="Su P."/>
            <person name="Zhang Z."/>
            <person name="Gao L."/>
            <person name="Wang J."/>
            <person name="Hu T."/>
            <person name="Zhou J."/>
            <person name="Zhang Y."/>
            <person name="Zhao Y."/>
            <person name="Liu Y."/>
            <person name="Song Y."/>
            <person name="Tong Y."/>
            <person name="Lu Y."/>
            <person name="Yang J."/>
            <person name="Xu C."/>
            <person name="Jia M."/>
            <person name="Peters R.J."/>
            <person name="Huang L."/>
            <person name="Gao W."/>
        </authorList>
    </citation>
    <scope>NUCLEOTIDE SEQUENCE [LARGE SCALE GENOMIC DNA]</scope>
    <source>
        <strain evidence="15">cv. XIE 37</strain>
        <tissue evidence="14">Leaf</tissue>
    </source>
</reference>
<keyword evidence="8 10" id="KW-0472">Membrane</keyword>
<comment type="subcellular location">
    <subcellularLocation>
        <location evidence="1">Membrane</location>
        <topology evidence="1">Multi-pass membrane protein</topology>
    </subcellularLocation>
</comment>
<dbReference type="InterPro" id="IPR057290">
    <property type="entry name" value="CHX17_C"/>
</dbReference>
<gene>
    <name evidence="14" type="ORF">HS088_TW14G00677</name>
</gene>
<evidence type="ECO:0000256" key="8">
    <source>
        <dbReference type="ARBA" id="ARBA00023136"/>
    </source>
</evidence>
<evidence type="ECO:0000256" key="9">
    <source>
        <dbReference type="ARBA" id="ARBA00038341"/>
    </source>
</evidence>
<dbReference type="GO" id="GO:0006813">
    <property type="term" value="P:potassium ion transport"/>
    <property type="evidence" value="ECO:0007669"/>
    <property type="project" value="UniProtKB-KW"/>
</dbReference>
<dbReference type="PANTHER" id="PTHR32468">
    <property type="entry name" value="CATION/H + ANTIPORTER"/>
    <property type="match status" value="1"/>
</dbReference>
<dbReference type="InterPro" id="IPR050794">
    <property type="entry name" value="CPA2_transporter"/>
</dbReference>
<keyword evidence="15" id="KW-1185">Reference proteome</keyword>
<dbReference type="Gene3D" id="3.40.50.12370">
    <property type="match status" value="1"/>
</dbReference>
<evidence type="ECO:0000256" key="3">
    <source>
        <dbReference type="ARBA" id="ARBA00022538"/>
    </source>
</evidence>
<dbReference type="GO" id="GO:1902600">
    <property type="term" value="P:proton transmembrane transport"/>
    <property type="evidence" value="ECO:0007669"/>
    <property type="project" value="InterPro"/>
</dbReference>
<evidence type="ECO:0000313" key="15">
    <source>
        <dbReference type="Proteomes" id="UP000593562"/>
    </source>
</evidence>
<comment type="similarity">
    <text evidence="9">Belongs to the monovalent cation:proton antiporter 2 (CPA2) transporter (TC 2.A.37) family. CHX (TC 2.A.37.4) subfamily.</text>
</comment>
<keyword evidence="3" id="KW-0633">Potassium transport</keyword>
<dbReference type="EMBL" id="JAAARO010000014">
    <property type="protein sequence ID" value="KAF5736533.1"/>
    <property type="molecule type" value="Genomic_DNA"/>
</dbReference>
<keyword evidence="2" id="KW-0813">Transport</keyword>
<dbReference type="OrthoDB" id="1612738at2759"/>
<dbReference type="GO" id="GO:0006885">
    <property type="term" value="P:regulation of pH"/>
    <property type="evidence" value="ECO:0007669"/>
    <property type="project" value="TreeGrafter"/>
</dbReference>
<evidence type="ECO:0000259" key="11">
    <source>
        <dbReference type="Pfam" id="PF00999"/>
    </source>
</evidence>
<evidence type="ECO:0000256" key="1">
    <source>
        <dbReference type="ARBA" id="ARBA00004141"/>
    </source>
</evidence>
<evidence type="ECO:0000256" key="7">
    <source>
        <dbReference type="ARBA" id="ARBA00023065"/>
    </source>
</evidence>
<feature type="domain" description="Cation/H+ exchanger transmembrane" evidence="11">
    <location>
        <begin position="55"/>
        <end position="433"/>
    </location>
</feature>
<name>A0A7J7CQZ4_TRIWF</name>
<keyword evidence="6 10" id="KW-1133">Transmembrane helix</keyword>
<dbReference type="InterPro" id="IPR006153">
    <property type="entry name" value="Cation/H_exchanger_TM"/>
</dbReference>
<evidence type="ECO:0000256" key="4">
    <source>
        <dbReference type="ARBA" id="ARBA00022692"/>
    </source>
</evidence>
<dbReference type="GO" id="GO:0012505">
    <property type="term" value="C:endomembrane system"/>
    <property type="evidence" value="ECO:0007669"/>
    <property type="project" value="TreeGrafter"/>
</dbReference>
<evidence type="ECO:0000256" key="10">
    <source>
        <dbReference type="SAM" id="Phobius"/>
    </source>
</evidence>
<dbReference type="Gene3D" id="1.20.1530.20">
    <property type="match status" value="1"/>
</dbReference>
<dbReference type="PANTHER" id="PTHR32468:SF108">
    <property type="entry name" value="CATION_H(+) ANTIPORTER 15-LIKE"/>
    <property type="match status" value="1"/>
</dbReference>
<feature type="transmembrane region" description="Helical" evidence="10">
    <location>
        <begin position="273"/>
        <end position="302"/>
    </location>
</feature>
<keyword evidence="7" id="KW-0406">Ion transport</keyword>
<accession>A0A7J7CQZ4</accession>
<feature type="transmembrane region" description="Helical" evidence="10">
    <location>
        <begin position="356"/>
        <end position="378"/>
    </location>
</feature>
<keyword evidence="4 10" id="KW-0812">Transmembrane</keyword>
<evidence type="ECO:0000256" key="6">
    <source>
        <dbReference type="ARBA" id="ARBA00022989"/>
    </source>
</evidence>
<dbReference type="GO" id="GO:0016020">
    <property type="term" value="C:membrane"/>
    <property type="evidence" value="ECO:0007669"/>
    <property type="project" value="UniProtKB-SubCell"/>
</dbReference>
<comment type="caution">
    <text evidence="14">The sequence shown here is derived from an EMBL/GenBank/DDBJ whole genome shotgun (WGS) entry which is preliminary data.</text>
</comment>
<evidence type="ECO:0000313" key="14">
    <source>
        <dbReference type="EMBL" id="KAF5736533.1"/>
    </source>
</evidence>
<evidence type="ECO:0000256" key="2">
    <source>
        <dbReference type="ARBA" id="ARBA00022448"/>
    </source>
</evidence>
<feature type="domain" description="Cation/H(+) antiporter central" evidence="12">
    <location>
        <begin position="496"/>
        <end position="619"/>
    </location>
</feature>
<protein>
    <submittedName>
        <fullName evidence="14">Putative K(+)/H(+) antiporter</fullName>
    </submittedName>
</protein>
<feature type="transmembrane region" description="Helical" evidence="10">
    <location>
        <begin position="103"/>
        <end position="123"/>
    </location>
</feature>
<organism evidence="14 15">
    <name type="scientific">Tripterygium wilfordii</name>
    <name type="common">Thunder God vine</name>
    <dbReference type="NCBI Taxonomy" id="458696"/>
    <lineage>
        <taxon>Eukaryota</taxon>
        <taxon>Viridiplantae</taxon>
        <taxon>Streptophyta</taxon>
        <taxon>Embryophyta</taxon>
        <taxon>Tracheophyta</taxon>
        <taxon>Spermatophyta</taxon>
        <taxon>Magnoliopsida</taxon>
        <taxon>eudicotyledons</taxon>
        <taxon>Gunneridae</taxon>
        <taxon>Pentapetalae</taxon>
        <taxon>rosids</taxon>
        <taxon>fabids</taxon>
        <taxon>Celastrales</taxon>
        <taxon>Celastraceae</taxon>
        <taxon>Tripterygium</taxon>
    </lineage>
</organism>
<feature type="transmembrane region" description="Helical" evidence="10">
    <location>
        <begin position="72"/>
        <end position="91"/>
    </location>
</feature>
<evidence type="ECO:0000259" key="12">
    <source>
        <dbReference type="Pfam" id="PF23256"/>
    </source>
</evidence>
<dbReference type="Pfam" id="PF23259">
    <property type="entry name" value="CHX17_C"/>
    <property type="match status" value="1"/>
</dbReference>
<feature type="transmembrane region" description="Helical" evidence="10">
    <location>
        <begin position="204"/>
        <end position="228"/>
    </location>
</feature>
<dbReference type="InterPro" id="IPR057291">
    <property type="entry name" value="CHX17_2nd"/>
</dbReference>
<dbReference type="InterPro" id="IPR038770">
    <property type="entry name" value="Na+/solute_symporter_sf"/>
</dbReference>
<dbReference type="Proteomes" id="UP000593562">
    <property type="component" value="Unassembled WGS sequence"/>
</dbReference>
<feature type="transmembrane region" description="Helical" evidence="10">
    <location>
        <begin position="144"/>
        <end position="165"/>
    </location>
</feature>
<feature type="transmembrane region" description="Helical" evidence="10">
    <location>
        <begin position="41"/>
        <end position="60"/>
    </location>
</feature>
<feature type="transmembrane region" description="Helical" evidence="10">
    <location>
        <begin position="171"/>
        <end position="192"/>
    </location>
</feature>
<proteinExistence type="inferred from homology"/>
<dbReference type="AlphaFoldDB" id="A0A7J7CQZ4"/>